<dbReference type="InterPro" id="IPR006240">
    <property type="entry name" value="CysQ"/>
</dbReference>
<comment type="similarity">
    <text evidence="2 9">Belongs to the inositol monophosphatase superfamily. CysQ family.</text>
</comment>
<dbReference type="CDD" id="cd01638">
    <property type="entry name" value="CysQ"/>
    <property type="match status" value="1"/>
</dbReference>
<dbReference type="Proteomes" id="UP000002192">
    <property type="component" value="Chromosome"/>
</dbReference>
<keyword evidence="12" id="KW-1185">Reference proteome</keyword>
<comment type="function">
    <text evidence="9">Converts adenosine-3',5'-bisphosphate (PAP) to AMP.</text>
</comment>
<evidence type="ECO:0000313" key="11">
    <source>
        <dbReference type="EMBL" id="CAD83611.1"/>
    </source>
</evidence>
<dbReference type="InterPro" id="IPR050725">
    <property type="entry name" value="CysQ/Inositol_MonoPase"/>
</dbReference>
<feature type="binding site" evidence="9">
    <location>
        <position position="67"/>
    </location>
    <ligand>
        <name>Mg(2+)</name>
        <dbReference type="ChEBI" id="CHEBI:18420"/>
        <label>1</label>
    </ligand>
</feature>
<keyword evidence="4 9" id="KW-0997">Cell inner membrane</keyword>
<evidence type="ECO:0000256" key="5">
    <source>
        <dbReference type="ARBA" id="ARBA00022723"/>
    </source>
</evidence>
<dbReference type="InterPro" id="IPR020550">
    <property type="entry name" value="Inositol_monophosphatase_CS"/>
</dbReference>
<dbReference type="GO" id="GO:0005886">
    <property type="term" value="C:plasma membrane"/>
    <property type="evidence" value="ECO:0007669"/>
    <property type="project" value="UniProtKB-SubCell"/>
</dbReference>
<evidence type="ECO:0000313" key="12">
    <source>
        <dbReference type="Proteomes" id="UP000002192"/>
    </source>
</evidence>
<keyword evidence="5 9" id="KW-0479">Metal-binding</keyword>
<dbReference type="SUPFAM" id="SSF56655">
    <property type="entry name" value="Carbohydrate phosphatase"/>
    <property type="match status" value="1"/>
</dbReference>
<comment type="subcellular location">
    <subcellularLocation>
        <location evidence="9">Cell inner membrane</location>
        <topology evidence="9">Peripheral membrane protein</topology>
        <orientation evidence="9">Cytoplasmic side</orientation>
    </subcellularLocation>
</comment>
<evidence type="ECO:0000256" key="7">
    <source>
        <dbReference type="ARBA" id="ARBA00022842"/>
    </source>
</evidence>
<keyword evidence="7 9" id="KW-0460">Magnesium</keyword>
<proteinExistence type="inferred from homology"/>
<dbReference type="HAMAP" id="MF_02095">
    <property type="entry name" value="CysQ"/>
    <property type="match status" value="1"/>
</dbReference>
<feature type="binding site" evidence="9">
    <location>
        <position position="86"/>
    </location>
    <ligand>
        <name>Mg(2+)</name>
        <dbReference type="ChEBI" id="CHEBI:18420"/>
        <label>2</label>
    </ligand>
</feature>
<dbReference type="PRINTS" id="PR00377">
    <property type="entry name" value="IMPHPHTASES"/>
</dbReference>
<evidence type="ECO:0000256" key="6">
    <source>
        <dbReference type="ARBA" id="ARBA00022801"/>
    </source>
</evidence>
<dbReference type="GO" id="GO:0008441">
    <property type="term" value="F:3'(2'),5'-bisphosphate nucleotidase activity"/>
    <property type="evidence" value="ECO:0007669"/>
    <property type="project" value="UniProtKB-UniRule"/>
</dbReference>
<evidence type="ECO:0000256" key="9">
    <source>
        <dbReference type="HAMAP-Rule" id="MF_02095"/>
    </source>
</evidence>
<comment type="cofactor">
    <cofactor evidence="9 10">
        <name>Mg(2+)</name>
        <dbReference type="ChEBI" id="CHEBI:18420"/>
    </cofactor>
</comment>
<dbReference type="eggNOG" id="COG1218">
    <property type="taxonomic scope" value="Bacteria"/>
</dbReference>
<protein>
    <recommendedName>
        <fullName evidence="9">3'(2'),5'-bisphosphate nucleotidase CysQ</fullName>
        <ecNumber evidence="9">3.1.3.7</ecNumber>
    </recommendedName>
    <alternativeName>
        <fullName evidence="9">3'(2'),5-bisphosphonucleoside 3'(2')-phosphohydrolase</fullName>
    </alternativeName>
    <alternativeName>
        <fullName evidence="9">3'-phosphoadenosine 5'-phosphate phosphatase</fullName>
        <shortName evidence="9">PAP phosphatase</shortName>
    </alternativeName>
</protein>
<reference evidence="11 12" key="1">
    <citation type="journal article" date="2003" name="Proc. Natl. Acad. Sci. U.S.A.">
        <title>The genome sequence of Blochmannia floridanus: comparative analysis of reduced genomes.</title>
        <authorList>
            <person name="Gil R."/>
            <person name="Silva F.J."/>
            <person name="Zientz E."/>
            <person name="Delmotte F."/>
            <person name="Gonzalez-Candelas F."/>
            <person name="Latorre A."/>
            <person name="Rausell C."/>
            <person name="Kramerbeek J."/>
            <person name="Gadau J."/>
            <person name="Hoelldobler B."/>
            <person name="van Ham R.C.H.J."/>
            <person name="Gross R."/>
            <person name="Moya A."/>
        </authorList>
    </citation>
    <scope>NUCLEOTIDE SEQUENCE [LARGE SCALE GENOMIC DNA]</scope>
</reference>
<feature type="binding site" evidence="10">
    <location>
        <position position="219"/>
    </location>
    <ligand>
        <name>Mg(2+)</name>
        <dbReference type="ChEBI" id="CHEBI:18420"/>
        <label>1</label>
        <note>catalytic</note>
    </ligand>
</feature>
<feature type="binding site" evidence="10">
    <location>
        <position position="88"/>
    </location>
    <ligand>
        <name>Mg(2+)</name>
        <dbReference type="ChEBI" id="CHEBI:18420"/>
        <label>1</label>
        <note>catalytic</note>
    </ligand>
</feature>
<dbReference type="HOGENOM" id="CLU_044118_3_0_6"/>
<name>Q7VQN6_BLOFL</name>
<dbReference type="Pfam" id="PF00459">
    <property type="entry name" value="Inositol_P"/>
    <property type="match status" value="1"/>
</dbReference>
<dbReference type="EMBL" id="BX248583">
    <property type="protein sequence ID" value="CAD83611.1"/>
    <property type="molecule type" value="Genomic_DNA"/>
</dbReference>
<feature type="binding site" evidence="9">
    <location>
        <position position="88"/>
    </location>
    <ligand>
        <name>Mg(2+)</name>
        <dbReference type="ChEBI" id="CHEBI:18420"/>
        <label>1</label>
    </ligand>
</feature>
<feature type="binding site" evidence="9">
    <location>
        <position position="89"/>
    </location>
    <ligand>
        <name>Mg(2+)</name>
        <dbReference type="ChEBI" id="CHEBI:18420"/>
        <label>2</label>
    </ligand>
</feature>
<dbReference type="NCBIfam" id="TIGR01331">
    <property type="entry name" value="bisphos_cysQ"/>
    <property type="match status" value="1"/>
</dbReference>
<feature type="binding site" evidence="10">
    <location>
        <position position="67"/>
    </location>
    <ligand>
        <name>Mg(2+)</name>
        <dbReference type="ChEBI" id="CHEBI:18420"/>
        <label>1</label>
        <note>catalytic</note>
    </ligand>
</feature>
<dbReference type="STRING" id="203907.Bfl088"/>
<keyword evidence="8 9" id="KW-0472">Membrane</keyword>
<evidence type="ECO:0000256" key="1">
    <source>
        <dbReference type="ARBA" id="ARBA00001625"/>
    </source>
</evidence>
<dbReference type="AlphaFoldDB" id="Q7VQN6"/>
<dbReference type="PANTHER" id="PTHR43028:SF5">
    <property type="entry name" value="3'(2'),5'-BISPHOSPHATE NUCLEOTIDASE 1"/>
    <property type="match status" value="1"/>
</dbReference>
<dbReference type="GO" id="GO:0000103">
    <property type="term" value="P:sulfate assimilation"/>
    <property type="evidence" value="ECO:0007669"/>
    <property type="project" value="TreeGrafter"/>
</dbReference>
<keyword evidence="6 9" id="KW-0378">Hydrolase</keyword>
<accession>Q7VQN6</accession>
<sequence length="262" mass="30099">MIVDQIIYIARIAGMEIMRIYTGFGHRKIYVQQKMDQSPVTNADLIAHQVIVYLLRNLTPNIPIISEECIPEWRDCRHWNNFWLIDPLDGTKEFLSRNGEFTVNIAFIQNGEPTIGVVYVPVYDVLYVANYGQAWKINSIGKQELLNITDYTYMSRYKNPLVVMSRTCISEYDQKLLNDYLMQIKNYKIVNIGSSFKFCLVAEGIAHFYPRFSSTKIWDTAAGHAIAKAAGALVNDWNGYPLNYSSINKYFLNPGFQVSLCS</sequence>
<feature type="binding site" evidence="9">
    <location>
        <begin position="88"/>
        <end position="91"/>
    </location>
    <ligand>
        <name>substrate</name>
    </ligand>
</feature>
<dbReference type="KEGG" id="bfl:Bfl088"/>
<feature type="binding site" evidence="9">
    <location>
        <position position="219"/>
    </location>
    <ligand>
        <name>substrate</name>
    </ligand>
</feature>
<feature type="binding site" evidence="10">
    <location>
        <position position="86"/>
    </location>
    <ligand>
        <name>Mg(2+)</name>
        <dbReference type="ChEBI" id="CHEBI:18420"/>
        <label>1</label>
        <note>catalytic</note>
    </ligand>
</feature>
<gene>
    <name evidence="9 11" type="primary">cysQ</name>
    <name evidence="11" type="ordered locus">Bfl088</name>
</gene>
<feature type="binding site" evidence="9">
    <location>
        <position position="67"/>
    </location>
    <ligand>
        <name>substrate</name>
    </ligand>
</feature>
<comment type="catalytic activity">
    <reaction evidence="1 9">
        <text>adenosine 3',5'-bisphosphate + H2O = AMP + phosphate</text>
        <dbReference type="Rhea" id="RHEA:10040"/>
        <dbReference type="ChEBI" id="CHEBI:15377"/>
        <dbReference type="ChEBI" id="CHEBI:43474"/>
        <dbReference type="ChEBI" id="CHEBI:58343"/>
        <dbReference type="ChEBI" id="CHEBI:456215"/>
        <dbReference type="EC" id="3.1.3.7"/>
    </reaction>
</comment>
<dbReference type="PROSITE" id="PS00630">
    <property type="entry name" value="IMP_2"/>
    <property type="match status" value="1"/>
</dbReference>
<dbReference type="PANTHER" id="PTHR43028">
    <property type="entry name" value="3'(2'),5'-BISPHOSPHATE NUCLEOTIDASE 1"/>
    <property type="match status" value="1"/>
</dbReference>
<evidence type="ECO:0000256" key="8">
    <source>
        <dbReference type="ARBA" id="ARBA00023136"/>
    </source>
</evidence>
<dbReference type="GO" id="GO:0046854">
    <property type="term" value="P:phosphatidylinositol phosphate biosynthetic process"/>
    <property type="evidence" value="ECO:0007669"/>
    <property type="project" value="InterPro"/>
</dbReference>
<keyword evidence="3 9" id="KW-1003">Cell membrane</keyword>
<feature type="binding site" evidence="9">
    <location>
        <position position="86"/>
    </location>
    <ligand>
        <name>Mg(2+)</name>
        <dbReference type="ChEBI" id="CHEBI:18420"/>
        <label>1</label>
    </ligand>
</feature>
<dbReference type="GO" id="GO:0000287">
    <property type="term" value="F:magnesium ion binding"/>
    <property type="evidence" value="ECO:0007669"/>
    <property type="project" value="UniProtKB-UniRule"/>
</dbReference>
<evidence type="ECO:0000256" key="10">
    <source>
        <dbReference type="PIRSR" id="PIRSR600760-2"/>
    </source>
</evidence>
<evidence type="ECO:0000256" key="3">
    <source>
        <dbReference type="ARBA" id="ARBA00022475"/>
    </source>
</evidence>
<dbReference type="EC" id="3.1.3.7" evidence="9"/>
<feature type="binding site" evidence="9">
    <location>
        <position position="219"/>
    </location>
    <ligand>
        <name>Mg(2+)</name>
        <dbReference type="ChEBI" id="CHEBI:18420"/>
        <label>2</label>
    </ligand>
</feature>
<dbReference type="GO" id="GO:0050427">
    <property type="term" value="P:3'-phosphoadenosine 5'-phosphosulfate metabolic process"/>
    <property type="evidence" value="ECO:0007669"/>
    <property type="project" value="TreeGrafter"/>
</dbReference>
<evidence type="ECO:0000256" key="2">
    <source>
        <dbReference type="ARBA" id="ARBA00005289"/>
    </source>
</evidence>
<dbReference type="Gene3D" id="3.40.190.80">
    <property type="match status" value="1"/>
</dbReference>
<dbReference type="InterPro" id="IPR020583">
    <property type="entry name" value="Inositol_monoP_metal-BS"/>
</dbReference>
<organism evidence="11 12">
    <name type="scientific">Blochmanniella floridana</name>
    <dbReference type="NCBI Taxonomy" id="203907"/>
    <lineage>
        <taxon>Bacteria</taxon>
        <taxon>Pseudomonadati</taxon>
        <taxon>Pseudomonadota</taxon>
        <taxon>Gammaproteobacteria</taxon>
        <taxon>Enterobacterales</taxon>
        <taxon>Enterobacteriaceae</taxon>
        <taxon>ant endosymbionts</taxon>
        <taxon>Candidatus Blochmanniella</taxon>
    </lineage>
</organism>
<dbReference type="InterPro" id="IPR000760">
    <property type="entry name" value="Inositol_monophosphatase-like"/>
</dbReference>
<feature type="binding site" evidence="10">
    <location>
        <position position="89"/>
    </location>
    <ligand>
        <name>Mg(2+)</name>
        <dbReference type="ChEBI" id="CHEBI:18420"/>
        <label>1</label>
        <note>catalytic</note>
    </ligand>
</feature>
<dbReference type="Gene3D" id="3.30.540.10">
    <property type="entry name" value="Fructose-1,6-Bisphosphatase, subunit A, domain 1"/>
    <property type="match status" value="1"/>
</dbReference>
<dbReference type="PROSITE" id="PS00629">
    <property type="entry name" value="IMP_1"/>
    <property type="match status" value="1"/>
</dbReference>
<evidence type="ECO:0000256" key="4">
    <source>
        <dbReference type="ARBA" id="ARBA00022519"/>
    </source>
</evidence>